<evidence type="ECO:0000313" key="4">
    <source>
        <dbReference type="Proteomes" id="UP001365542"/>
    </source>
</evidence>
<sequence length="536" mass="60203">MITFKIFSWIIPLTVHFLHSHASPEIVRTLERHDGHGMDLKNMTPMRPVRMEDIYPHLRKRVDDMTKLEMQEKVRLVWALSDGNETAIADMRLKKPDPNHPLLLLESFDDLTDSIECCDRAESIVLKFKHNNAMDAAVKAWDWVNEQEPDYFFLIANHDGCGPDLERVPYKVVSVKYDNLTAILTTKTTTWEEAAQTFDMWIGGGSQVLRQPRYTESTGSLEQFRNYSSELEKRLEFPKLDPVGWIVETVVGVKKVIFGVTEEAVNFVKTAVSLLSGSPVDMSLVANPGKQKLPVIPPLQFDIYKLSITCEECYSKGAIQWDTKYSMVGGILGDLTIRGRPRGVSGKISFATEIEADTGKGFTKEHLQNLPVNPLGVSGIFVMGYALSFGAGVEAHLAARGAFTMGLEWSFPDAASLEIHSPDVLKSAATGWDATEFKPSFSLDKLNCEGSLTGYLKLRGTLGLEALGKSIGARFQRMHVRMISKGCRPRLLVLNWRLVPISNFWSELVFLRLKLMRPTRFGVTMNHFLQSVSRTL</sequence>
<evidence type="ECO:0000313" key="3">
    <source>
        <dbReference type="EMBL" id="KAK6544478.1"/>
    </source>
</evidence>
<accession>A0AAV9XR11</accession>
<organism evidence="3 4">
    <name type="scientific">Orbilia ellipsospora</name>
    <dbReference type="NCBI Taxonomy" id="2528407"/>
    <lineage>
        <taxon>Eukaryota</taxon>
        <taxon>Fungi</taxon>
        <taxon>Dikarya</taxon>
        <taxon>Ascomycota</taxon>
        <taxon>Pezizomycotina</taxon>
        <taxon>Orbiliomycetes</taxon>
        <taxon>Orbiliales</taxon>
        <taxon>Orbiliaceae</taxon>
        <taxon>Orbilia</taxon>
    </lineage>
</organism>
<keyword evidence="4" id="KW-1185">Reference proteome</keyword>
<reference evidence="3 4" key="1">
    <citation type="submission" date="2019-10" db="EMBL/GenBank/DDBJ databases">
        <authorList>
            <person name="Palmer J.M."/>
        </authorList>
    </citation>
    <scope>NUCLEOTIDE SEQUENCE [LARGE SCALE GENOMIC DNA]</scope>
    <source>
        <strain evidence="3 4">TWF694</strain>
    </source>
</reference>
<comment type="caution">
    <text evidence="3">The sequence shown here is derived from an EMBL/GenBank/DDBJ whole genome shotgun (WGS) entry which is preliminary data.</text>
</comment>
<dbReference type="Pfam" id="PF22974">
    <property type="entry name" value="DUF7029"/>
    <property type="match status" value="1"/>
</dbReference>
<gene>
    <name evidence="3" type="ORF">TWF694_001172</name>
</gene>
<dbReference type="EMBL" id="JAVHJO010000001">
    <property type="protein sequence ID" value="KAK6544478.1"/>
    <property type="molecule type" value="Genomic_DNA"/>
</dbReference>
<dbReference type="Proteomes" id="UP001365542">
    <property type="component" value="Unassembled WGS sequence"/>
</dbReference>
<name>A0AAV9XR11_9PEZI</name>
<feature type="signal peptide" evidence="1">
    <location>
        <begin position="1"/>
        <end position="22"/>
    </location>
</feature>
<evidence type="ECO:0000256" key="1">
    <source>
        <dbReference type="SAM" id="SignalP"/>
    </source>
</evidence>
<evidence type="ECO:0000259" key="2">
    <source>
        <dbReference type="Pfam" id="PF22974"/>
    </source>
</evidence>
<proteinExistence type="predicted"/>
<dbReference type="AlphaFoldDB" id="A0AAV9XR11"/>
<protein>
    <recommendedName>
        <fullName evidence="2">DUF7029 domain-containing protein</fullName>
    </recommendedName>
</protein>
<feature type="chain" id="PRO_5043530328" description="DUF7029 domain-containing protein" evidence="1">
    <location>
        <begin position="23"/>
        <end position="536"/>
    </location>
</feature>
<feature type="domain" description="DUF7029" evidence="2">
    <location>
        <begin position="96"/>
        <end position="199"/>
    </location>
</feature>
<dbReference type="InterPro" id="IPR054293">
    <property type="entry name" value="DUF7029"/>
</dbReference>
<keyword evidence="1" id="KW-0732">Signal</keyword>